<evidence type="ECO:0000256" key="3">
    <source>
        <dbReference type="ARBA" id="ARBA00023295"/>
    </source>
</evidence>
<accession>A0A2P4Y9E5</accession>
<keyword evidence="8" id="KW-0472">Membrane</keyword>
<dbReference type="OrthoDB" id="193965at2759"/>
<feature type="signal peptide" evidence="9">
    <location>
        <begin position="1"/>
        <end position="17"/>
    </location>
</feature>
<proteinExistence type="predicted"/>
<dbReference type="PANTHER" id="PTHR31297:SF34">
    <property type="entry name" value="GLUCAN 1,3-BETA-GLUCOSIDASE 2"/>
    <property type="match status" value="1"/>
</dbReference>
<evidence type="ECO:0000313" key="11">
    <source>
        <dbReference type="Proteomes" id="UP000237271"/>
    </source>
</evidence>
<gene>
    <name evidence="10" type="ORF">PHPALM_8785</name>
</gene>
<feature type="transmembrane region" description="Helical" evidence="8">
    <location>
        <begin position="635"/>
        <end position="655"/>
    </location>
</feature>
<keyword evidence="8" id="KW-0812">Transmembrane</keyword>
<dbReference type="GO" id="GO:0004338">
    <property type="term" value="F:glucan exo-1,3-beta-glucosidase activity"/>
    <property type="evidence" value="ECO:0007669"/>
    <property type="project" value="UniProtKB-EC"/>
</dbReference>
<keyword evidence="1" id="KW-0378">Hydrolase</keyword>
<dbReference type="GO" id="GO:0009251">
    <property type="term" value="P:glucan catabolic process"/>
    <property type="evidence" value="ECO:0007669"/>
    <property type="project" value="TreeGrafter"/>
</dbReference>
<evidence type="ECO:0000256" key="2">
    <source>
        <dbReference type="ARBA" id="ARBA00023180"/>
    </source>
</evidence>
<dbReference type="EC" id="3.2.1.58" evidence="6"/>
<keyword evidence="8" id="KW-1133">Transmembrane helix</keyword>
<keyword evidence="3" id="KW-0326">Glycosidase</keyword>
<evidence type="ECO:0000256" key="1">
    <source>
        <dbReference type="ARBA" id="ARBA00022801"/>
    </source>
</evidence>
<dbReference type="SUPFAM" id="SSF51445">
    <property type="entry name" value="(Trans)glycosidases"/>
    <property type="match status" value="1"/>
</dbReference>
<keyword evidence="9" id="KW-0732">Signal</keyword>
<dbReference type="Gene3D" id="3.20.20.80">
    <property type="entry name" value="Glycosidases"/>
    <property type="match status" value="2"/>
</dbReference>
<comment type="catalytic activity">
    <reaction evidence="5">
        <text>Successive hydrolysis of beta-D-glucose units from the non-reducing ends of (1-&gt;3)-beta-D-glucans, releasing alpha-glucose.</text>
        <dbReference type="EC" id="3.2.1.58"/>
    </reaction>
</comment>
<dbReference type="InterPro" id="IPR017853">
    <property type="entry name" value="GH"/>
</dbReference>
<evidence type="ECO:0000256" key="6">
    <source>
        <dbReference type="ARBA" id="ARBA00038929"/>
    </source>
</evidence>
<dbReference type="InterPro" id="IPR050386">
    <property type="entry name" value="Glycosyl_hydrolase_5"/>
</dbReference>
<dbReference type="GO" id="GO:0071555">
    <property type="term" value="P:cell wall organization"/>
    <property type="evidence" value="ECO:0007669"/>
    <property type="project" value="UniProtKB-KW"/>
</dbReference>
<dbReference type="AlphaFoldDB" id="A0A2P4Y9E5"/>
<dbReference type="PANTHER" id="PTHR31297">
    <property type="entry name" value="GLUCAN ENDO-1,6-BETA-GLUCOSIDASE B"/>
    <property type="match status" value="1"/>
</dbReference>
<dbReference type="EMBL" id="NCKW01004895">
    <property type="protein sequence ID" value="POM74289.1"/>
    <property type="molecule type" value="Genomic_DNA"/>
</dbReference>
<organism evidence="10 11">
    <name type="scientific">Phytophthora palmivora</name>
    <dbReference type="NCBI Taxonomy" id="4796"/>
    <lineage>
        <taxon>Eukaryota</taxon>
        <taxon>Sar</taxon>
        <taxon>Stramenopiles</taxon>
        <taxon>Oomycota</taxon>
        <taxon>Peronosporomycetes</taxon>
        <taxon>Peronosporales</taxon>
        <taxon>Peronosporaceae</taxon>
        <taxon>Phytophthora</taxon>
    </lineage>
</organism>
<protein>
    <recommendedName>
        <fullName evidence="6">glucan 1,3-beta-glucosidase</fullName>
        <ecNumber evidence="6">3.2.1.58</ecNumber>
    </recommendedName>
</protein>
<name>A0A2P4Y9E5_9STRA</name>
<comment type="caution">
    <text evidence="10">The sequence shown here is derived from an EMBL/GenBank/DDBJ whole genome shotgun (WGS) entry which is preliminary data.</text>
</comment>
<feature type="transmembrane region" description="Helical" evidence="8">
    <location>
        <begin position="606"/>
        <end position="623"/>
    </location>
</feature>
<dbReference type="Proteomes" id="UP000237271">
    <property type="component" value="Unassembled WGS sequence"/>
</dbReference>
<evidence type="ECO:0000256" key="7">
    <source>
        <dbReference type="SAM" id="MobiDB-lite"/>
    </source>
</evidence>
<evidence type="ECO:0000256" key="9">
    <source>
        <dbReference type="SAM" id="SignalP"/>
    </source>
</evidence>
<keyword evidence="11" id="KW-1185">Reference proteome</keyword>
<dbReference type="PROSITE" id="PS00659">
    <property type="entry name" value="GLYCOSYL_HYDROL_F5"/>
    <property type="match status" value="1"/>
</dbReference>
<evidence type="ECO:0000313" key="10">
    <source>
        <dbReference type="EMBL" id="POM74289.1"/>
    </source>
</evidence>
<feature type="region of interest" description="Disordered" evidence="7">
    <location>
        <begin position="388"/>
        <end position="416"/>
    </location>
</feature>
<dbReference type="GO" id="GO:0005576">
    <property type="term" value="C:extracellular region"/>
    <property type="evidence" value="ECO:0007669"/>
    <property type="project" value="TreeGrafter"/>
</dbReference>
<evidence type="ECO:0000256" key="4">
    <source>
        <dbReference type="ARBA" id="ARBA00023316"/>
    </source>
</evidence>
<keyword evidence="4" id="KW-0961">Cell wall biogenesis/degradation</keyword>
<dbReference type="InterPro" id="IPR018087">
    <property type="entry name" value="Glyco_hydro_5_CS"/>
</dbReference>
<reference evidence="10 11" key="1">
    <citation type="journal article" date="2017" name="Genome Biol. Evol.">
        <title>Phytophthora megakarya and P. palmivora, closely related causal agents of cacao black pod rot, underwent increases in genome sizes and gene numbers by different mechanisms.</title>
        <authorList>
            <person name="Ali S.S."/>
            <person name="Shao J."/>
            <person name="Lary D.J."/>
            <person name="Kronmiller B."/>
            <person name="Shen D."/>
            <person name="Strem M.D."/>
            <person name="Amoako-Attah I."/>
            <person name="Akrofi A.Y."/>
            <person name="Begoude B.A."/>
            <person name="Ten Hoopen G.M."/>
            <person name="Coulibaly K."/>
            <person name="Kebe B.I."/>
            <person name="Melnick R.L."/>
            <person name="Guiltinan M.J."/>
            <person name="Tyler B.M."/>
            <person name="Meinhardt L.W."/>
            <person name="Bailey B.A."/>
        </authorList>
    </citation>
    <scope>NUCLEOTIDE SEQUENCE [LARGE SCALE GENOMIC DNA]</scope>
    <source>
        <strain evidence="11">sbr112.9</strain>
    </source>
</reference>
<feature type="chain" id="PRO_5015191925" description="glucan 1,3-beta-glucosidase" evidence="9">
    <location>
        <begin position="18"/>
        <end position="750"/>
    </location>
</feature>
<evidence type="ECO:0000256" key="5">
    <source>
        <dbReference type="ARBA" id="ARBA00036824"/>
    </source>
</evidence>
<dbReference type="GO" id="GO:0009986">
    <property type="term" value="C:cell surface"/>
    <property type="evidence" value="ECO:0007669"/>
    <property type="project" value="TreeGrafter"/>
</dbReference>
<evidence type="ECO:0000256" key="8">
    <source>
        <dbReference type="SAM" id="Phobius"/>
    </source>
</evidence>
<sequence>MFRSLLMLNALVVATIATTFDSSNSSVDQYLGTVQAPGSDSESTHIQYSIRNGETTSKGVNLGSWLVAEYWMASSADFWTGAVNASQGEYTAIAEAIDPDAIRSHLEYHHSTFINESDIAEIAAVGINTVRVPIGYWIVGFDDYDPSGKAEWKVYTNGTLKYLDLLVKDWAKKYNVAVLLSVHAAKGSQNGADNSSPSVYGSEFWAEFTENVNNTISMVSYLADRYKNEDAFLGFGLLNEPNGDTTTDVLYDYYEHVLTDFMLAPAYTNVWVEWHPYFVWGYDDVSDEDLVTTSVKVNFQGDMTQWNSVAGHNRLFIGEWCFATNGKFENNEDLFYQFAQAETNVVNQAEGGWTYWSWRIYEDETGDNMWSLRAVLRDDKLKSILFPSSSGSSSTVIISSSSGQEQQQTDNSTSTDQIQEHILTTTQAAQESIDVTSKLRGLNKAVFILQQQYSVNSALTAGTKSVVSYRRLDETADASAKANEVGASVRKAIKQLRGGNDKFYQDLITAIKITMCEQKVEKNRVRFVACTDDTAYLDDNGDPVKVTISSLTDDETVQAYGAGQCEVMPNCYWDEIVEGDVTRAKVYADEDSTMTKKSAEDKIKEWGTGVIGFVIPGIVLGVLKGYTCIQKFLPVLFFFLFAIGVVAVSAAAFLYRGTMLTAVDDMFNASSGTLDNASEWIISVRTPLEQIGDTVVDSAAEIKTKLAGTDFIDNGLTDITSELNDIKTECTAHSTIPKGCVRRPEQQQHR</sequence>
<keyword evidence="2" id="KW-0325">Glycoprotein</keyword>